<gene>
    <name evidence="2" type="ORF">PIBRA_LOCUS291</name>
</gene>
<keyword evidence="3" id="KW-1185">Reference proteome</keyword>
<reference evidence="2" key="1">
    <citation type="submission" date="2022-05" db="EMBL/GenBank/DDBJ databases">
        <authorList>
            <person name="Okamura Y."/>
        </authorList>
    </citation>
    <scope>NUCLEOTIDE SEQUENCE</scope>
</reference>
<dbReference type="AlphaFoldDB" id="A0A9P0WTR0"/>
<sequence length="72" mass="7830">MDLTTRRENDGVNGTECRDGNGEIGSEVPTRKSSSFTIRNLVGGDDRPADGAVNASEVCFSVHYSNKTFYVK</sequence>
<comment type="caution">
    <text evidence="2">The sequence shown here is derived from an EMBL/GenBank/DDBJ whole genome shotgun (WGS) entry which is preliminary data.</text>
</comment>
<evidence type="ECO:0000313" key="2">
    <source>
        <dbReference type="EMBL" id="CAH3845110.1"/>
    </source>
</evidence>
<proteinExistence type="predicted"/>
<evidence type="ECO:0000313" key="3">
    <source>
        <dbReference type="Proteomes" id="UP001152562"/>
    </source>
</evidence>
<dbReference type="Proteomes" id="UP001152562">
    <property type="component" value="Unassembled WGS sequence"/>
</dbReference>
<feature type="compositionally biased region" description="Basic and acidic residues" evidence="1">
    <location>
        <begin position="1"/>
        <end position="21"/>
    </location>
</feature>
<dbReference type="EMBL" id="CALOZG010000001">
    <property type="protein sequence ID" value="CAH3845110.1"/>
    <property type="molecule type" value="Genomic_DNA"/>
</dbReference>
<evidence type="ECO:0000256" key="1">
    <source>
        <dbReference type="SAM" id="MobiDB-lite"/>
    </source>
</evidence>
<name>A0A9P0WTR0_PIEBR</name>
<accession>A0A9P0WTR0</accession>
<protein>
    <submittedName>
        <fullName evidence="2">Uncharacterized protein</fullName>
    </submittedName>
</protein>
<organism evidence="2 3">
    <name type="scientific">Pieris brassicae</name>
    <name type="common">White butterfly</name>
    <name type="synonym">Large white butterfly</name>
    <dbReference type="NCBI Taxonomy" id="7116"/>
    <lineage>
        <taxon>Eukaryota</taxon>
        <taxon>Metazoa</taxon>
        <taxon>Ecdysozoa</taxon>
        <taxon>Arthropoda</taxon>
        <taxon>Hexapoda</taxon>
        <taxon>Insecta</taxon>
        <taxon>Pterygota</taxon>
        <taxon>Neoptera</taxon>
        <taxon>Endopterygota</taxon>
        <taxon>Lepidoptera</taxon>
        <taxon>Glossata</taxon>
        <taxon>Ditrysia</taxon>
        <taxon>Papilionoidea</taxon>
        <taxon>Pieridae</taxon>
        <taxon>Pierinae</taxon>
        <taxon>Pieris</taxon>
    </lineage>
</organism>
<feature type="region of interest" description="Disordered" evidence="1">
    <location>
        <begin position="1"/>
        <end position="33"/>
    </location>
</feature>